<dbReference type="InterPro" id="IPR015955">
    <property type="entry name" value="Lactate_DH/Glyco_Ohase_4_C"/>
</dbReference>
<dbReference type="Proteomes" id="UP000019269">
    <property type="component" value="Chromosome"/>
</dbReference>
<proteinExistence type="predicted"/>
<dbReference type="EMBL" id="CP004146">
    <property type="protein sequence ID" value="AHH03041.1"/>
    <property type="molecule type" value="Genomic_DNA"/>
</dbReference>
<sequence>MPISSYINGQYGNFIKDIYIGAPSVVCKEGVKEVLDFKISDRELEKFKTSANQLKSYIDKIEF</sequence>
<dbReference type="Gene3D" id="3.90.110.10">
    <property type="entry name" value="Lactate dehydrogenase/glycoside hydrolase, family 4, C-terminal"/>
    <property type="match status" value="1"/>
</dbReference>
<evidence type="ECO:0000313" key="2">
    <source>
        <dbReference type="EMBL" id="AHH03041.1"/>
    </source>
</evidence>
<name>A0ABN4C2G9_9SPIR</name>
<feature type="domain" description="Lactate/malate dehydrogenase C-terminal" evidence="1">
    <location>
        <begin position="4"/>
        <end position="61"/>
    </location>
</feature>
<dbReference type="GO" id="GO:0004459">
    <property type="term" value="F:L-lactate dehydrogenase (NAD+) activity"/>
    <property type="evidence" value="ECO:0007669"/>
    <property type="project" value="UniProtKB-EC"/>
</dbReference>
<dbReference type="SUPFAM" id="SSF56327">
    <property type="entry name" value="LDH C-terminal domain-like"/>
    <property type="match status" value="1"/>
</dbReference>
<accession>A0ABN4C2G9</accession>
<dbReference type="InterPro" id="IPR022383">
    <property type="entry name" value="Lactate/malate_DH_C"/>
</dbReference>
<protein>
    <submittedName>
        <fullName evidence="2">L-lactate dehydrogenase</fullName>
        <ecNumber evidence="2">1.1.1.27</ecNumber>
    </submittedName>
</protein>
<gene>
    <name evidence="2" type="ORF">BHY_0090</name>
</gene>
<reference evidence="2" key="1">
    <citation type="submission" date="2013-02" db="EMBL/GenBank/DDBJ databases">
        <title>Comparative genomics of Borrelia species.</title>
        <authorList>
            <person name="Schwan T.G."/>
            <person name="Raffel S.J."/>
            <person name="Porcella S.F."/>
        </authorList>
    </citation>
    <scope>NUCLEOTIDE SEQUENCE [LARGE SCALE GENOMIC DNA]</scope>
    <source>
        <strain evidence="2">YOR</strain>
    </source>
</reference>
<evidence type="ECO:0000259" key="1">
    <source>
        <dbReference type="Pfam" id="PF02866"/>
    </source>
</evidence>
<keyword evidence="3" id="KW-1185">Reference proteome</keyword>
<dbReference type="Pfam" id="PF02866">
    <property type="entry name" value="Ldh_1_C"/>
    <property type="match status" value="1"/>
</dbReference>
<organism evidence="2 3">
    <name type="scientific">Borrelia nietonii YOR</name>
    <dbReference type="NCBI Taxonomy" id="1293576"/>
    <lineage>
        <taxon>Bacteria</taxon>
        <taxon>Pseudomonadati</taxon>
        <taxon>Spirochaetota</taxon>
        <taxon>Spirochaetia</taxon>
        <taxon>Spirochaetales</taxon>
        <taxon>Borreliaceae</taxon>
        <taxon>Borrelia</taxon>
        <taxon>Borrelia nietonii</taxon>
    </lineage>
</organism>
<dbReference type="EC" id="1.1.1.27" evidence="2"/>
<keyword evidence="2" id="KW-0560">Oxidoreductase</keyword>
<evidence type="ECO:0000313" key="3">
    <source>
        <dbReference type="Proteomes" id="UP000019269"/>
    </source>
</evidence>